<keyword evidence="4 6" id="KW-0808">Transferase</keyword>
<dbReference type="InterPro" id="IPR004838">
    <property type="entry name" value="NHTrfase_class1_PyrdxlP-BS"/>
</dbReference>
<feature type="domain" description="Aminotransferase class I/classII large" evidence="7">
    <location>
        <begin position="40"/>
        <end position="375"/>
    </location>
</feature>
<keyword evidence="5" id="KW-0663">Pyridoxal phosphate</keyword>
<dbReference type="PROSITE" id="PS00105">
    <property type="entry name" value="AA_TRANSFER_CLASS_1"/>
    <property type="match status" value="1"/>
</dbReference>
<dbReference type="AlphaFoldDB" id="A0A7Y2E577"/>
<proteinExistence type="inferred from homology"/>
<organism evidence="8 9">
    <name type="scientific">Eiseniibacteriota bacterium</name>
    <dbReference type="NCBI Taxonomy" id="2212470"/>
    <lineage>
        <taxon>Bacteria</taxon>
        <taxon>Candidatus Eiseniibacteriota</taxon>
    </lineage>
</organism>
<gene>
    <name evidence="8" type="ORF">HKN21_01445</name>
</gene>
<dbReference type="CDD" id="cd00609">
    <property type="entry name" value="AAT_like"/>
    <property type="match status" value="1"/>
</dbReference>
<reference evidence="8 9" key="1">
    <citation type="submission" date="2020-03" db="EMBL/GenBank/DDBJ databases">
        <title>Metabolic flexibility allows generalist bacteria to become dominant in a frequently disturbed ecosystem.</title>
        <authorList>
            <person name="Chen Y.-J."/>
            <person name="Leung P.M."/>
            <person name="Bay S.K."/>
            <person name="Hugenholtz P."/>
            <person name="Kessler A.J."/>
            <person name="Shelley G."/>
            <person name="Waite D.W."/>
            <person name="Cook P.L."/>
            <person name="Greening C."/>
        </authorList>
    </citation>
    <scope>NUCLEOTIDE SEQUENCE [LARGE SCALE GENOMIC DNA]</scope>
    <source>
        <strain evidence="8">SS_bin_28</strain>
    </source>
</reference>
<dbReference type="InterPro" id="IPR050596">
    <property type="entry name" value="AspAT/PAT-like"/>
</dbReference>
<evidence type="ECO:0000256" key="3">
    <source>
        <dbReference type="ARBA" id="ARBA00022576"/>
    </source>
</evidence>
<comment type="caution">
    <text evidence="8">The sequence shown here is derived from an EMBL/GenBank/DDBJ whole genome shotgun (WGS) entry which is preliminary data.</text>
</comment>
<evidence type="ECO:0000313" key="8">
    <source>
        <dbReference type="EMBL" id="NNF05401.1"/>
    </source>
</evidence>
<comment type="similarity">
    <text evidence="2 6">Belongs to the class-I pyridoxal-phosphate-dependent aminotransferase family.</text>
</comment>
<keyword evidence="3 6" id="KW-0032">Aminotransferase</keyword>
<comment type="cofactor">
    <cofactor evidence="1 6">
        <name>pyridoxal 5'-phosphate</name>
        <dbReference type="ChEBI" id="CHEBI:597326"/>
    </cofactor>
</comment>
<dbReference type="EC" id="2.6.1.-" evidence="6"/>
<dbReference type="Pfam" id="PF00155">
    <property type="entry name" value="Aminotran_1_2"/>
    <property type="match status" value="1"/>
</dbReference>
<evidence type="ECO:0000256" key="4">
    <source>
        <dbReference type="ARBA" id="ARBA00022679"/>
    </source>
</evidence>
<dbReference type="InterPro" id="IPR015422">
    <property type="entry name" value="PyrdxlP-dep_Trfase_small"/>
</dbReference>
<dbReference type="InterPro" id="IPR015421">
    <property type="entry name" value="PyrdxlP-dep_Trfase_major"/>
</dbReference>
<evidence type="ECO:0000256" key="1">
    <source>
        <dbReference type="ARBA" id="ARBA00001933"/>
    </source>
</evidence>
<name>A0A7Y2E577_UNCEI</name>
<evidence type="ECO:0000313" key="9">
    <source>
        <dbReference type="Proteomes" id="UP000547674"/>
    </source>
</evidence>
<dbReference type="InterPro" id="IPR004839">
    <property type="entry name" value="Aminotransferase_I/II_large"/>
</dbReference>
<dbReference type="GO" id="GO:0008483">
    <property type="term" value="F:transaminase activity"/>
    <property type="evidence" value="ECO:0007669"/>
    <property type="project" value="UniProtKB-KW"/>
</dbReference>
<accession>A0A7Y2E577</accession>
<evidence type="ECO:0000256" key="6">
    <source>
        <dbReference type="RuleBase" id="RU000481"/>
    </source>
</evidence>
<dbReference type="GO" id="GO:0006520">
    <property type="term" value="P:amino acid metabolic process"/>
    <property type="evidence" value="ECO:0007669"/>
    <property type="project" value="InterPro"/>
</dbReference>
<evidence type="ECO:0000259" key="7">
    <source>
        <dbReference type="Pfam" id="PF00155"/>
    </source>
</evidence>
<dbReference type="PANTHER" id="PTHR46383:SF1">
    <property type="entry name" value="ASPARTATE AMINOTRANSFERASE"/>
    <property type="match status" value="1"/>
</dbReference>
<dbReference type="PANTHER" id="PTHR46383">
    <property type="entry name" value="ASPARTATE AMINOTRANSFERASE"/>
    <property type="match status" value="1"/>
</dbReference>
<dbReference type="Gene3D" id="3.40.640.10">
    <property type="entry name" value="Type I PLP-dependent aspartate aminotransferase-like (Major domain)"/>
    <property type="match status" value="1"/>
</dbReference>
<sequence>MASSKTPSIHLNLNVRGLKQSATLRINEESNNLLRSGHRVFKLGLGQSPFPVPTPVVDELKVNAHQKDYLPVMGLRELRGAVADFHNRTQHERFSPDGVMIGPGSKELMFILQLVYYGDLVIPTPSWVSYAPQAHIVGRHIRWLPTSVDDGWRLTPERLHKLCSDDPDRPRLFILNYPSNPTGMTYKAEELRAIATTARKYRVLFLSDEIYGELHHRGQHISIGRYYPEGTIISSGLSKWCGAGGWRLGTFTFPEELNWLKDAMGVVASETYTSTSAPIQYAAVRAFQSDIVIEEYLWNIRRILRRLGRVLAQRLSDAGVRISEPQGGFYLFPDFSPFREDLKERGIETSEEFCRRLLKETGVAALPGSDFGHSEDALTVRLAYVDFDGTRALVAAEQIPPQKSLDDGFLEMYCHNCLEGIDRICNWIQG</sequence>
<evidence type="ECO:0000256" key="5">
    <source>
        <dbReference type="ARBA" id="ARBA00022898"/>
    </source>
</evidence>
<dbReference type="InterPro" id="IPR015424">
    <property type="entry name" value="PyrdxlP-dep_Trfase"/>
</dbReference>
<protein>
    <recommendedName>
        <fullName evidence="6">Aminotransferase</fullName>
        <ecNumber evidence="6">2.6.1.-</ecNumber>
    </recommendedName>
</protein>
<dbReference type="Proteomes" id="UP000547674">
    <property type="component" value="Unassembled WGS sequence"/>
</dbReference>
<dbReference type="SUPFAM" id="SSF53383">
    <property type="entry name" value="PLP-dependent transferases"/>
    <property type="match status" value="1"/>
</dbReference>
<evidence type="ECO:0000256" key="2">
    <source>
        <dbReference type="ARBA" id="ARBA00007441"/>
    </source>
</evidence>
<dbReference type="EMBL" id="JABDJR010000052">
    <property type="protein sequence ID" value="NNF05401.1"/>
    <property type="molecule type" value="Genomic_DNA"/>
</dbReference>
<dbReference type="GO" id="GO:0030170">
    <property type="term" value="F:pyridoxal phosphate binding"/>
    <property type="evidence" value="ECO:0007669"/>
    <property type="project" value="InterPro"/>
</dbReference>
<dbReference type="Gene3D" id="3.90.1150.10">
    <property type="entry name" value="Aspartate Aminotransferase, domain 1"/>
    <property type="match status" value="1"/>
</dbReference>